<comment type="caution">
    <text evidence="2">The sequence shown here is derived from an EMBL/GenBank/DDBJ whole genome shotgun (WGS) entry which is preliminary data.</text>
</comment>
<name>A0A4R9G5K7_9LEPT</name>
<dbReference type="AlphaFoldDB" id="A0A4R9G5K7"/>
<sequence length="118" mass="13259">MEKVLMDILNAGIAAFQSGEGKIKQSVHDLEKLYEELRAKGAQNQSEQANRLRDLIQKTITDAQSKLQSANSETTAIYQQLKENFQKISSQVNEILPEDLKAKAKSAIEELNKLSQKK</sequence>
<keyword evidence="1" id="KW-0175">Coiled coil</keyword>
<dbReference type="RefSeq" id="WP_135769378.1">
    <property type="nucleotide sequence ID" value="NZ_RQET01000014.1"/>
</dbReference>
<keyword evidence="3" id="KW-1185">Reference proteome</keyword>
<dbReference type="OrthoDB" id="344872at2"/>
<dbReference type="NCBIfam" id="NF047773">
    <property type="entry name" value="phas_rel_Lepto"/>
    <property type="match status" value="1"/>
</dbReference>
<gene>
    <name evidence="2" type="ORF">EHO60_16845</name>
</gene>
<reference evidence="2" key="1">
    <citation type="journal article" date="2019" name="PLoS Negl. Trop. Dis.">
        <title>Revisiting the worldwide diversity of Leptospira species in the environment.</title>
        <authorList>
            <person name="Vincent A.T."/>
            <person name="Schiettekatte O."/>
            <person name="Bourhy P."/>
            <person name="Veyrier F.J."/>
            <person name="Picardeau M."/>
        </authorList>
    </citation>
    <scope>NUCLEOTIDE SEQUENCE [LARGE SCALE GENOMIC DNA]</scope>
    <source>
        <strain evidence="2">SSW15</strain>
    </source>
</reference>
<evidence type="ECO:0000313" key="3">
    <source>
        <dbReference type="Proteomes" id="UP000298458"/>
    </source>
</evidence>
<accession>A0A4R9G5K7</accession>
<feature type="coiled-coil region" evidence="1">
    <location>
        <begin position="30"/>
        <end position="73"/>
    </location>
</feature>
<evidence type="ECO:0000313" key="2">
    <source>
        <dbReference type="EMBL" id="TGK06250.1"/>
    </source>
</evidence>
<dbReference type="EMBL" id="RQET01000014">
    <property type="protein sequence ID" value="TGK06250.1"/>
    <property type="molecule type" value="Genomic_DNA"/>
</dbReference>
<evidence type="ECO:0000256" key="1">
    <source>
        <dbReference type="SAM" id="Coils"/>
    </source>
</evidence>
<organism evidence="2 3">
    <name type="scientific">Leptospira fletcheri</name>
    <dbReference type="NCBI Taxonomy" id="2484981"/>
    <lineage>
        <taxon>Bacteria</taxon>
        <taxon>Pseudomonadati</taxon>
        <taxon>Spirochaetota</taxon>
        <taxon>Spirochaetia</taxon>
        <taxon>Leptospirales</taxon>
        <taxon>Leptospiraceae</taxon>
        <taxon>Leptospira</taxon>
    </lineage>
</organism>
<evidence type="ECO:0008006" key="4">
    <source>
        <dbReference type="Google" id="ProtNLM"/>
    </source>
</evidence>
<protein>
    <recommendedName>
        <fullName evidence="4">Chemotaxis protein</fullName>
    </recommendedName>
</protein>
<proteinExistence type="predicted"/>
<dbReference type="Proteomes" id="UP000298458">
    <property type="component" value="Unassembled WGS sequence"/>
</dbReference>